<dbReference type="PANTHER" id="PTHR43077:SF8">
    <property type="entry name" value="DOXORUBICIN RESISTANCE ABC TRANSPORTER PERMEASE PROTEIN DRRB"/>
    <property type="match status" value="1"/>
</dbReference>
<comment type="caution">
    <text evidence="9">The sequence shown here is derived from an EMBL/GenBank/DDBJ whole genome shotgun (WGS) entry which is preliminary data.</text>
</comment>
<feature type="transmembrane region" description="Helical" evidence="7">
    <location>
        <begin position="402"/>
        <end position="423"/>
    </location>
</feature>
<keyword evidence="6 7" id="KW-0472">Membrane</keyword>
<name>A0ABU3WW56_9NOCA</name>
<protein>
    <submittedName>
        <fullName evidence="9">DUF3533 domain-containing protein</fullName>
    </submittedName>
</protein>
<evidence type="ECO:0000313" key="9">
    <source>
        <dbReference type="EMBL" id="MDV2478230.1"/>
    </source>
</evidence>
<evidence type="ECO:0000256" key="1">
    <source>
        <dbReference type="ARBA" id="ARBA00004651"/>
    </source>
</evidence>
<comment type="subcellular location">
    <subcellularLocation>
        <location evidence="1">Cell membrane</location>
        <topology evidence="1">Multi-pass membrane protein</topology>
    </subcellularLocation>
</comment>
<gene>
    <name evidence="9" type="ORF">F8M49_27600</name>
</gene>
<keyword evidence="10" id="KW-1185">Reference proteome</keyword>
<reference evidence="9 10" key="1">
    <citation type="submission" date="2019-10" db="EMBL/GenBank/DDBJ databases">
        <title>Draft Genome Assembly of Rhodococcus zopfii DSM44189.</title>
        <authorList>
            <person name="Sutton J.M."/>
            <person name="Akob D.M."/>
            <person name="Bushman T.J."/>
        </authorList>
    </citation>
    <scope>NUCLEOTIDE SEQUENCE [LARGE SCALE GENOMIC DNA]</scope>
    <source>
        <strain evidence="9 10">DSM 44189</strain>
    </source>
</reference>
<dbReference type="Pfam" id="PF12051">
    <property type="entry name" value="DUF3533"/>
    <property type="match status" value="1"/>
</dbReference>
<keyword evidence="3" id="KW-1003">Cell membrane</keyword>
<evidence type="ECO:0000313" key="10">
    <source>
        <dbReference type="Proteomes" id="UP001275440"/>
    </source>
</evidence>
<feature type="domain" description="DUF3533" evidence="8">
    <location>
        <begin position="26"/>
        <end position="406"/>
    </location>
</feature>
<feature type="transmembrane region" description="Helical" evidence="7">
    <location>
        <begin position="319"/>
        <end position="352"/>
    </location>
</feature>
<feature type="transmembrane region" description="Helical" evidence="7">
    <location>
        <begin position="282"/>
        <end position="307"/>
    </location>
</feature>
<evidence type="ECO:0000256" key="2">
    <source>
        <dbReference type="ARBA" id="ARBA00007783"/>
    </source>
</evidence>
<evidence type="ECO:0000256" key="7">
    <source>
        <dbReference type="SAM" id="Phobius"/>
    </source>
</evidence>
<evidence type="ECO:0000259" key="8">
    <source>
        <dbReference type="Pfam" id="PF12051"/>
    </source>
</evidence>
<evidence type="ECO:0000256" key="5">
    <source>
        <dbReference type="ARBA" id="ARBA00022989"/>
    </source>
</evidence>
<feature type="transmembrane region" description="Helical" evidence="7">
    <location>
        <begin position="227"/>
        <end position="249"/>
    </location>
</feature>
<dbReference type="InterPro" id="IPR022703">
    <property type="entry name" value="DUF3533"/>
</dbReference>
<dbReference type="InterPro" id="IPR051328">
    <property type="entry name" value="T7SS_ABC-Transporter"/>
</dbReference>
<dbReference type="PANTHER" id="PTHR43077">
    <property type="entry name" value="TRANSPORT PERMEASE YVFS-RELATED"/>
    <property type="match status" value="1"/>
</dbReference>
<keyword evidence="4 7" id="KW-0812">Transmembrane</keyword>
<feature type="transmembrane region" description="Helical" evidence="7">
    <location>
        <begin position="20"/>
        <end position="40"/>
    </location>
</feature>
<evidence type="ECO:0000256" key="6">
    <source>
        <dbReference type="ARBA" id="ARBA00023136"/>
    </source>
</evidence>
<organism evidence="9 10">
    <name type="scientific">Rhodococcus zopfii</name>
    <dbReference type="NCBI Taxonomy" id="43772"/>
    <lineage>
        <taxon>Bacteria</taxon>
        <taxon>Bacillati</taxon>
        <taxon>Actinomycetota</taxon>
        <taxon>Actinomycetes</taxon>
        <taxon>Mycobacteriales</taxon>
        <taxon>Nocardiaceae</taxon>
        <taxon>Rhodococcus</taxon>
    </lineage>
</organism>
<evidence type="ECO:0000256" key="3">
    <source>
        <dbReference type="ARBA" id="ARBA00022475"/>
    </source>
</evidence>
<dbReference type="Proteomes" id="UP001275440">
    <property type="component" value="Unassembled WGS sequence"/>
</dbReference>
<keyword evidence="5 7" id="KW-1133">Transmembrane helix</keyword>
<accession>A0ABU3WW56</accession>
<evidence type="ECO:0000256" key="4">
    <source>
        <dbReference type="ARBA" id="ARBA00022692"/>
    </source>
</evidence>
<comment type="similarity">
    <text evidence="2">Belongs to the ABC-2 integral membrane protein family.</text>
</comment>
<dbReference type="EMBL" id="WBMO01000005">
    <property type="protein sequence ID" value="MDV2478230.1"/>
    <property type="molecule type" value="Genomic_DNA"/>
</dbReference>
<sequence>MSSTESILDPHHGTLRSPRFWLGPVVVVTALMAALAYLYLGSMISPADNLRKFPLAIVNQDVGDVMPGSDVRRNLGDEITAGILDGIDPERIDMQKMGISAMYSGLDSGNLYGAIVIPSDFTKRTAILAQGSVVPGDIEKPIITVYTNPRTGTFGTSITQTIAGQAMTTVNTTIGEQLTRTVEDTLATSAPDLQLSGGSRITLADPINVLTVAHKPLPDNTGAGLSAFYYTLLLILAGFTGGMIVNAMVDQSLGFQPAEYGPRFIVRETTQISRMRVLLVKWGIMFVVAMLASAAYLAIGTALGMPFPRALLMWEYGTLAIAAVGVTALAVVSIFGQAGLLVNLLLFIVLGLPSSGGTVPLEAMPRLFEWLSTFEPMHQMYIATRAILYFDGRGDAGLTHGLVMTLLGLAIGLLLGAVITMIYDKRGFHRRRDVAQLPA</sequence>
<proteinExistence type="inferred from homology"/>
<dbReference type="Gene3D" id="3.40.1710.10">
    <property type="entry name" value="abc type-2 transporter like domain"/>
    <property type="match status" value="1"/>
</dbReference>